<evidence type="ECO:0000256" key="2">
    <source>
        <dbReference type="SAM" id="Phobius"/>
    </source>
</evidence>
<protein>
    <submittedName>
        <fullName evidence="3">Uncharacterized protein</fullName>
    </submittedName>
</protein>
<keyword evidence="2" id="KW-1133">Transmembrane helix</keyword>
<proteinExistence type="predicted"/>
<evidence type="ECO:0000256" key="1">
    <source>
        <dbReference type="SAM" id="MobiDB-lite"/>
    </source>
</evidence>
<gene>
    <name evidence="3" type="ORF">SEVIR_2G038700v2</name>
</gene>
<dbReference type="AlphaFoldDB" id="A0A4U6VZH1"/>
<organism evidence="3 4">
    <name type="scientific">Setaria viridis</name>
    <name type="common">Green bristlegrass</name>
    <name type="synonym">Setaria italica subsp. viridis</name>
    <dbReference type="NCBI Taxonomy" id="4556"/>
    <lineage>
        <taxon>Eukaryota</taxon>
        <taxon>Viridiplantae</taxon>
        <taxon>Streptophyta</taxon>
        <taxon>Embryophyta</taxon>
        <taxon>Tracheophyta</taxon>
        <taxon>Spermatophyta</taxon>
        <taxon>Magnoliopsida</taxon>
        <taxon>Liliopsida</taxon>
        <taxon>Poales</taxon>
        <taxon>Poaceae</taxon>
        <taxon>PACMAD clade</taxon>
        <taxon>Panicoideae</taxon>
        <taxon>Panicodae</taxon>
        <taxon>Paniceae</taxon>
        <taxon>Cenchrinae</taxon>
        <taxon>Setaria</taxon>
    </lineage>
</organism>
<dbReference type="Proteomes" id="UP000298652">
    <property type="component" value="Chromosome 2"/>
</dbReference>
<keyword evidence="2" id="KW-0812">Transmembrane</keyword>
<accession>A0A4U6VZH1</accession>
<evidence type="ECO:0000313" key="4">
    <source>
        <dbReference type="Proteomes" id="UP000298652"/>
    </source>
</evidence>
<feature type="transmembrane region" description="Helical" evidence="2">
    <location>
        <begin position="202"/>
        <end position="222"/>
    </location>
</feature>
<dbReference type="Gramene" id="TKW30457">
    <property type="protein sequence ID" value="TKW30457"/>
    <property type="gene ID" value="SEVIR_2G038700v2"/>
</dbReference>
<keyword evidence="2" id="KW-0472">Membrane</keyword>
<dbReference type="EMBL" id="CM016553">
    <property type="protein sequence ID" value="TKW30457.1"/>
    <property type="molecule type" value="Genomic_DNA"/>
</dbReference>
<sequence>MGLPPPSITSAGKASARAHIMVVALRPSLPFAAAGARFAGGGRGDGENGGGGARLAGPAMYTALRRPAAPAFKNSPFPSYGGAAVLCLARRADGEGDGDRGVGEGGAGAGDDDHGDGGAGAGGDGHGDGGDHSNAKKDYALNNGKGTEGAPAGDVGAGGDTEGAGAGKACNFNKGTDAAAAASGGGGHRADQACWEPMSLRWAFVQGLVTVFVLGFSLYIAFKIWFDMMVRKLAATYLNGEEIRILMSEAVKGVIWHATEPRNPVVRWKKMHQRNKFCVLGAHRFSLYFELHWLHLHQILGIIW</sequence>
<keyword evidence="4" id="KW-1185">Reference proteome</keyword>
<feature type="compositionally biased region" description="Basic and acidic residues" evidence="1">
    <location>
        <begin position="125"/>
        <end position="139"/>
    </location>
</feature>
<feature type="region of interest" description="Disordered" evidence="1">
    <location>
        <begin position="95"/>
        <end position="159"/>
    </location>
</feature>
<evidence type="ECO:0000313" key="3">
    <source>
        <dbReference type="EMBL" id="TKW30457.1"/>
    </source>
</evidence>
<reference evidence="3" key="1">
    <citation type="submission" date="2019-03" db="EMBL/GenBank/DDBJ databases">
        <title>WGS assembly of Setaria viridis.</title>
        <authorList>
            <person name="Huang P."/>
            <person name="Jenkins J."/>
            <person name="Grimwood J."/>
            <person name="Barry K."/>
            <person name="Healey A."/>
            <person name="Mamidi S."/>
            <person name="Sreedasyam A."/>
            <person name="Shu S."/>
            <person name="Feldman M."/>
            <person name="Wu J."/>
            <person name="Yu Y."/>
            <person name="Chen C."/>
            <person name="Johnson J."/>
            <person name="Rokhsar D."/>
            <person name="Baxter I."/>
            <person name="Schmutz J."/>
            <person name="Brutnell T."/>
            <person name="Kellogg E."/>
        </authorList>
    </citation>
    <scope>NUCLEOTIDE SEQUENCE [LARGE SCALE GENOMIC DNA]</scope>
</reference>
<name>A0A4U6VZH1_SETVI</name>